<dbReference type="KEGG" id="eio:H9L01_07640"/>
<dbReference type="RefSeq" id="WP_187533368.1">
    <property type="nucleotide sequence ID" value="NZ_CBCSHU010000018.1"/>
</dbReference>
<dbReference type="EMBL" id="CP060715">
    <property type="protein sequence ID" value="QNN60236.1"/>
    <property type="molecule type" value="Genomic_DNA"/>
</dbReference>
<gene>
    <name evidence="2" type="ORF">H9L01_07640</name>
</gene>
<proteinExistence type="predicted"/>
<sequence length="141" mass="16424">MTTKELMAIYYEWLENETTVNLCGDSFYEITVPLLDSSNDYIQFYAILTKDRIILTDEGYYVSMLEVYEIPIEKQQLNTIETICKNNGVLLENKEITVSFSLSESSRKGPIYQEYIHKMIQTILRVDAMHLASRGRVKSFL</sequence>
<dbReference type="InterPro" id="IPR014960">
    <property type="entry name" value="DUF1828"/>
</dbReference>
<protein>
    <submittedName>
        <fullName evidence="2">DUF1828 domain-containing protein</fullName>
    </submittedName>
</protein>
<keyword evidence="3" id="KW-1185">Reference proteome</keyword>
<feature type="domain" description="DUF1828" evidence="1">
    <location>
        <begin position="33"/>
        <end position="126"/>
    </location>
</feature>
<dbReference type="Proteomes" id="UP000515928">
    <property type="component" value="Chromosome"/>
</dbReference>
<dbReference type="AlphaFoldDB" id="A0A7G9RXB1"/>
<dbReference type="Pfam" id="PF08861">
    <property type="entry name" value="DUF1828"/>
    <property type="match status" value="1"/>
</dbReference>
<evidence type="ECO:0000313" key="3">
    <source>
        <dbReference type="Proteomes" id="UP000515928"/>
    </source>
</evidence>
<accession>A0A7G9RXB1</accession>
<evidence type="ECO:0000313" key="2">
    <source>
        <dbReference type="EMBL" id="QNN60236.1"/>
    </source>
</evidence>
<reference evidence="2 3" key="1">
    <citation type="submission" date="2020-08" db="EMBL/GenBank/DDBJ databases">
        <title>Genome sequence of Erysipelothrix inopinata DSM 15511T.</title>
        <authorList>
            <person name="Hyun D.-W."/>
            <person name="Bae J.-W."/>
        </authorList>
    </citation>
    <scope>NUCLEOTIDE SEQUENCE [LARGE SCALE GENOMIC DNA]</scope>
    <source>
        <strain evidence="2 3">DSM 15511</strain>
    </source>
</reference>
<name>A0A7G9RXB1_9FIRM</name>
<organism evidence="2 3">
    <name type="scientific">Erysipelothrix inopinata</name>
    <dbReference type="NCBI Taxonomy" id="225084"/>
    <lineage>
        <taxon>Bacteria</taxon>
        <taxon>Bacillati</taxon>
        <taxon>Bacillota</taxon>
        <taxon>Erysipelotrichia</taxon>
        <taxon>Erysipelotrichales</taxon>
        <taxon>Erysipelotrichaceae</taxon>
        <taxon>Erysipelothrix</taxon>
    </lineage>
</organism>
<evidence type="ECO:0000259" key="1">
    <source>
        <dbReference type="Pfam" id="PF08861"/>
    </source>
</evidence>